<proteinExistence type="inferred from homology"/>
<dbReference type="PANTHER" id="PTHR30329:SF21">
    <property type="entry name" value="LIPOPROTEIN YIAD-RELATED"/>
    <property type="match status" value="1"/>
</dbReference>
<dbReference type="InterPro" id="IPR025713">
    <property type="entry name" value="MotB-like_N_dom"/>
</dbReference>
<dbReference type="InterPro" id="IPR006665">
    <property type="entry name" value="OmpA-like"/>
</dbReference>
<evidence type="ECO:0000256" key="4">
    <source>
        <dbReference type="ARBA" id="ARBA00022692"/>
    </source>
</evidence>
<dbReference type="AlphaFoldDB" id="A0A2S7VM93"/>
<evidence type="ECO:0000256" key="8">
    <source>
        <dbReference type="SAM" id="Phobius"/>
    </source>
</evidence>
<dbReference type="PANTHER" id="PTHR30329">
    <property type="entry name" value="STATOR ELEMENT OF FLAGELLAR MOTOR COMPLEX"/>
    <property type="match status" value="1"/>
</dbReference>
<keyword evidence="5 8" id="KW-1133">Transmembrane helix</keyword>
<dbReference type="RefSeq" id="WP_105062572.1">
    <property type="nucleotide sequence ID" value="NZ_MSCJ01000003.1"/>
</dbReference>
<evidence type="ECO:0000313" key="11">
    <source>
        <dbReference type="Proteomes" id="UP000238730"/>
    </source>
</evidence>
<dbReference type="PROSITE" id="PS51123">
    <property type="entry name" value="OMPA_2"/>
    <property type="match status" value="1"/>
</dbReference>
<keyword evidence="6 7" id="KW-0472">Membrane</keyword>
<dbReference type="OrthoDB" id="9809186at2"/>
<evidence type="ECO:0000259" key="9">
    <source>
        <dbReference type="PROSITE" id="PS51123"/>
    </source>
</evidence>
<keyword evidence="4 8" id="KW-0812">Transmembrane</keyword>
<evidence type="ECO:0000256" key="3">
    <source>
        <dbReference type="ARBA" id="ARBA00022475"/>
    </source>
</evidence>
<name>A0A2S7VM93_PHOAN</name>
<comment type="caution">
    <text evidence="10">The sequence shown here is derived from an EMBL/GenBank/DDBJ whole genome shotgun (WGS) entry which is preliminary data.</text>
</comment>
<evidence type="ECO:0000256" key="5">
    <source>
        <dbReference type="ARBA" id="ARBA00022989"/>
    </source>
</evidence>
<dbReference type="Gene3D" id="3.30.1330.60">
    <property type="entry name" value="OmpA-like domain"/>
    <property type="match status" value="1"/>
</dbReference>
<evidence type="ECO:0000256" key="1">
    <source>
        <dbReference type="ARBA" id="ARBA00004162"/>
    </source>
</evidence>
<dbReference type="InterPro" id="IPR036737">
    <property type="entry name" value="OmpA-like_sf"/>
</dbReference>
<dbReference type="CDD" id="cd07185">
    <property type="entry name" value="OmpA_C-like"/>
    <property type="match status" value="1"/>
</dbReference>
<dbReference type="SUPFAM" id="SSF103088">
    <property type="entry name" value="OmpA-like"/>
    <property type="match status" value="1"/>
</dbReference>
<evidence type="ECO:0000256" key="2">
    <source>
        <dbReference type="ARBA" id="ARBA00008914"/>
    </source>
</evidence>
<accession>A0A2S7VM93</accession>
<evidence type="ECO:0000256" key="6">
    <source>
        <dbReference type="ARBA" id="ARBA00023136"/>
    </source>
</evidence>
<dbReference type="EMBL" id="MSCJ01000003">
    <property type="protein sequence ID" value="PQJ62800.1"/>
    <property type="molecule type" value="Genomic_DNA"/>
</dbReference>
<reference evidence="10 11" key="1">
    <citation type="submission" date="2016-12" db="EMBL/GenBank/DDBJ databases">
        <title>Diversity of luminous bacteria.</title>
        <authorList>
            <person name="Yoshizawa S."/>
            <person name="Kogure K."/>
        </authorList>
    </citation>
    <scope>NUCLEOTIDE SEQUENCE [LARGE SCALE GENOMIC DNA]</scope>
    <source>
        <strain evidence="10 11">LC1-200</strain>
    </source>
</reference>
<feature type="domain" description="OmpA-like" evidence="9">
    <location>
        <begin position="156"/>
        <end position="278"/>
    </location>
</feature>
<sequence>MQNTEQIVFKRAAKRHSHQHHGGAWKVAFADFMIALMALFLVLWLMQVVDQKERKAIVAYVNSASVFDEGAGNPFDTANSLSPIDFGGEAADLSSHNAAMTIKSFFDGNGDGPERDALIPGSFETQEQLAILASVVEETAKQVSAQGNISVDVTPQGLRIILQDDFKQNMFHRGSANLTPFFEDVLLSIAPIFKQISNSLIISGHTDATPFKRQFSNRSNWELSSSRANIARQTLIAGGMPSNRVLQVAAMAERALLNKQSPNASENRRIELFILTTPAASVVDALFGTGNPDNIVDKAYEKARFNQPVLRSDYINHSVTQPKEIQPVVSNL</sequence>
<dbReference type="GO" id="GO:0005886">
    <property type="term" value="C:plasma membrane"/>
    <property type="evidence" value="ECO:0007669"/>
    <property type="project" value="UniProtKB-SubCell"/>
</dbReference>
<dbReference type="Pfam" id="PF00691">
    <property type="entry name" value="OmpA"/>
    <property type="match status" value="1"/>
</dbReference>
<evidence type="ECO:0000313" key="10">
    <source>
        <dbReference type="EMBL" id="PQJ62800.1"/>
    </source>
</evidence>
<comment type="similarity">
    <text evidence="2">Belongs to the MotB family.</text>
</comment>
<feature type="transmembrane region" description="Helical" evidence="8">
    <location>
        <begin position="24"/>
        <end position="46"/>
    </location>
</feature>
<protein>
    <submittedName>
        <fullName evidence="10">Chemotaxis protein</fullName>
    </submittedName>
</protein>
<evidence type="ECO:0000256" key="7">
    <source>
        <dbReference type="PROSITE-ProRule" id="PRU00473"/>
    </source>
</evidence>
<dbReference type="Proteomes" id="UP000238730">
    <property type="component" value="Unassembled WGS sequence"/>
</dbReference>
<keyword evidence="3" id="KW-1003">Cell membrane</keyword>
<gene>
    <name evidence="10" type="ORF">BTO08_21550</name>
</gene>
<comment type="subcellular location">
    <subcellularLocation>
        <location evidence="1">Cell membrane</location>
        <topology evidence="1">Single-pass membrane protein</topology>
    </subcellularLocation>
</comment>
<dbReference type="Pfam" id="PF13677">
    <property type="entry name" value="MotB_plug"/>
    <property type="match status" value="1"/>
</dbReference>
<organism evidence="10 11">
    <name type="scientific">Photobacterium angustum</name>
    <dbReference type="NCBI Taxonomy" id="661"/>
    <lineage>
        <taxon>Bacteria</taxon>
        <taxon>Pseudomonadati</taxon>
        <taxon>Pseudomonadota</taxon>
        <taxon>Gammaproteobacteria</taxon>
        <taxon>Vibrionales</taxon>
        <taxon>Vibrionaceae</taxon>
        <taxon>Photobacterium</taxon>
    </lineage>
</organism>
<dbReference type="InterPro" id="IPR050330">
    <property type="entry name" value="Bact_OuterMem_StrucFunc"/>
</dbReference>